<dbReference type="PANTHER" id="PTHR47966">
    <property type="entry name" value="BETA-SITE APP-CLEAVING ENZYME, ISOFORM A-RELATED"/>
    <property type="match status" value="1"/>
</dbReference>
<evidence type="ECO:0000313" key="7">
    <source>
        <dbReference type="EMBL" id="CAE7598948.1"/>
    </source>
</evidence>
<dbReference type="Pfam" id="PF00026">
    <property type="entry name" value="Asp"/>
    <property type="match status" value="2"/>
</dbReference>
<dbReference type="CDD" id="cd05471">
    <property type="entry name" value="pepsin_like"/>
    <property type="match status" value="1"/>
</dbReference>
<organism evidence="7 8">
    <name type="scientific">Symbiodinium pilosum</name>
    <name type="common">Dinoflagellate</name>
    <dbReference type="NCBI Taxonomy" id="2952"/>
    <lineage>
        <taxon>Eukaryota</taxon>
        <taxon>Sar</taxon>
        <taxon>Alveolata</taxon>
        <taxon>Dinophyceae</taxon>
        <taxon>Suessiales</taxon>
        <taxon>Symbiodiniaceae</taxon>
        <taxon>Symbiodinium</taxon>
    </lineage>
</organism>
<feature type="domain" description="Peptidase A1" evidence="6">
    <location>
        <begin position="80"/>
        <end position="475"/>
    </location>
</feature>
<protein>
    <submittedName>
        <fullName evidence="7">Ctse-a protein</fullName>
    </submittedName>
</protein>
<dbReference type="GO" id="GO:0006508">
    <property type="term" value="P:proteolysis"/>
    <property type="evidence" value="ECO:0007669"/>
    <property type="project" value="UniProtKB-KW"/>
</dbReference>
<evidence type="ECO:0000256" key="5">
    <source>
        <dbReference type="RuleBase" id="RU000454"/>
    </source>
</evidence>
<dbReference type="InterPro" id="IPR001461">
    <property type="entry name" value="Aspartic_peptidase_A1"/>
</dbReference>
<dbReference type="InterPro" id="IPR001969">
    <property type="entry name" value="Aspartic_peptidase_AS"/>
</dbReference>
<accession>A0A812UVL9</accession>
<gene>
    <name evidence="7" type="primary">ctse-a</name>
    <name evidence="7" type="ORF">SPIL2461_LOCUS15902</name>
</gene>
<dbReference type="Proteomes" id="UP000649617">
    <property type="component" value="Unassembled WGS sequence"/>
</dbReference>
<evidence type="ECO:0000313" key="8">
    <source>
        <dbReference type="Proteomes" id="UP000649617"/>
    </source>
</evidence>
<dbReference type="PROSITE" id="PS00141">
    <property type="entry name" value="ASP_PROTEASE"/>
    <property type="match status" value="1"/>
</dbReference>
<reference evidence="7" key="1">
    <citation type="submission" date="2021-02" db="EMBL/GenBank/DDBJ databases">
        <authorList>
            <person name="Dougan E. K."/>
            <person name="Rhodes N."/>
            <person name="Thang M."/>
            <person name="Chan C."/>
        </authorList>
    </citation>
    <scope>NUCLEOTIDE SEQUENCE</scope>
</reference>
<keyword evidence="3 5" id="KW-0064">Aspartyl protease</keyword>
<dbReference type="EMBL" id="CAJNIZ010040102">
    <property type="protein sequence ID" value="CAE7598948.1"/>
    <property type="molecule type" value="Genomic_DNA"/>
</dbReference>
<evidence type="ECO:0000259" key="6">
    <source>
        <dbReference type="PROSITE" id="PS51767"/>
    </source>
</evidence>
<dbReference type="SUPFAM" id="SSF50630">
    <property type="entry name" value="Acid proteases"/>
    <property type="match status" value="1"/>
</dbReference>
<comment type="caution">
    <text evidence="7">The sequence shown here is derived from an EMBL/GenBank/DDBJ whole genome shotgun (WGS) entry which is preliminary data.</text>
</comment>
<dbReference type="InterPro" id="IPR034164">
    <property type="entry name" value="Pepsin-like_dom"/>
</dbReference>
<sequence>MFQVRVAGNKQEVCAPLRNEGSGADHMLQPIMTTLTCIDTCATKPFLCDNSIHVTLVAANFLKQVAVLTCLPNSLLGTFFSAHVCVGTPAQCFDAVADTGSDNVIVPSCICDEVPGTGCGKHERCFRGSNRSSTFSIPPTPKIAELTFGSGTIQAAIASDVVSVSGVSANMTNGVLLMLNRAALEVSGDFQGILGLGLPKTPAALNMGGTILATEPTPVYSGIVAAFVCLLFPQLCPATVPYHVKRQSTPYEEKLFLQMAKVDRFSLCFQDAEQPGALRFNLPPFLNAIDQIGELHWGIGLQGMSIGPRNGPSDSGVIFCSPETMTPGMTSPCGIIPDSGTTLITGPAQQVKALQAELCSKWPRCREQARGQPSALDFEQVLQDCSSWLNESGLEEIPSLFFHVGMTGKQVEVFELTSWAWVTETLVDGTAVCMPGFGEMEYSTAKNGPVWILGTPLFYEYNVGFDLKAKQVSLEAGTCQPCLSDTLLLSKPTSRLLPRRQQGHVWTKGDAMGNYTGPFITYFEDQETRTPARWVFFDGMSFDILSWEPGKQALGGNCVRRIGDGLLFCPNL</sequence>
<evidence type="ECO:0000256" key="4">
    <source>
        <dbReference type="ARBA" id="ARBA00022801"/>
    </source>
</evidence>
<dbReference type="PROSITE" id="PS51767">
    <property type="entry name" value="PEPTIDASE_A1"/>
    <property type="match status" value="1"/>
</dbReference>
<keyword evidence="8" id="KW-1185">Reference proteome</keyword>
<dbReference type="GO" id="GO:0004190">
    <property type="term" value="F:aspartic-type endopeptidase activity"/>
    <property type="evidence" value="ECO:0007669"/>
    <property type="project" value="UniProtKB-KW"/>
</dbReference>
<dbReference type="InterPro" id="IPR033121">
    <property type="entry name" value="PEPTIDASE_A1"/>
</dbReference>
<dbReference type="PANTHER" id="PTHR47966:SF51">
    <property type="entry name" value="BETA-SITE APP-CLEAVING ENZYME, ISOFORM A-RELATED"/>
    <property type="match status" value="1"/>
</dbReference>
<evidence type="ECO:0000256" key="1">
    <source>
        <dbReference type="ARBA" id="ARBA00007447"/>
    </source>
</evidence>
<dbReference type="AlphaFoldDB" id="A0A812UVL9"/>
<name>A0A812UVL9_SYMPI</name>
<evidence type="ECO:0000256" key="2">
    <source>
        <dbReference type="ARBA" id="ARBA00022670"/>
    </source>
</evidence>
<dbReference type="OrthoDB" id="660550at2759"/>
<keyword evidence="4 5" id="KW-0378">Hydrolase</keyword>
<keyword evidence="2 5" id="KW-0645">Protease</keyword>
<comment type="similarity">
    <text evidence="1 5">Belongs to the peptidase A1 family.</text>
</comment>
<dbReference type="Gene3D" id="2.40.70.10">
    <property type="entry name" value="Acid Proteases"/>
    <property type="match status" value="2"/>
</dbReference>
<proteinExistence type="inferred from homology"/>
<evidence type="ECO:0000256" key="3">
    <source>
        <dbReference type="ARBA" id="ARBA00022750"/>
    </source>
</evidence>
<dbReference type="PRINTS" id="PR00792">
    <property type="entry name" value="PEPSIN"/>
</dbReference>
<dbReference type="InterPro" id="IPR021109">
    <property type="entry name" value="Peptidase_aspartic_dom_sf"/>
</dbReference>